<evidence type="ECO:0000256" key="4">
    <source>
        <dbReference type="ARBA" id="ARBA00022516"/>
    </source>
</evidence>
<evidence type="ECO:0000256" key="11">
    <source>
        <dbReference type="HAMAP-Rule" id="MF_00101"/>
    </source>
</evidence>
<evidence type="ECO:0000256" key="3">
    <source>
        <dbReference type="ARBA" id="ARBA00022490"/>
    </source>
</evidence>
<gene>
    <name evidence="11" type="primary">acpS</name>
    <name evidence="13" type="ORF">IEO70_15200</name>
</gene>
<dbReference type="SUPFAM" id="SSF56214">
    <property type="entry name" value="4'-phosphopantetheinyl transferase"/>
    <property type="match status" value="1"/>
</dbReference>
<dbReference type="InterPro" id="IPR050559">
    <property type="entry name" value="P-Pant_transferase_sf"/>
</dbReference>
<dbReference type="Proteomes" id="UP000602076">
    <property type="component" value="Unassembled WGS sequence"/>
</dbReference>
<dbReference type="PANTHER" id="PTHR12215">
    <property type="entry name" value="PHOSPHOPANTETHEINE TRANSFERASE"/>
    <property type="match status" value="1"/>
</dbReference>
<evidence type="ECO:0000256" key="5">
    <source>
        <dbReference type="ARBA" id="ARBA00022679"/>
    </source>
</evidence>
<keyword evidence="7 11" id="KW-0276">Fatty acid metabolism</keyword>
<evidence type="ECO:0000256" key="9">
    <source>
        <dbReference type="ARBA" id="ARBA00023098"/>
    </source>
</evidence>
<evidence type="ECO:0000256" key="10">
    <source>
        <dbReference type="ARBA" id="ARBA00023160"/>
    </source>
</evidence>
<dbReference type="NCBIfam" id="TIGR00556">
    <property type="entry name" value="pantethn_trn"/>
    <property type="match status" value="1"/>
</dbReference>
<dbReference type="InterPro" id="IPR004568">
    <property type="entry name" value="Ppantetheine-prot_Trfase_dom"/>
</dbReference>
<dbReference type="InterPro" id="IPR002582">
    <property type="entry name" value="ACPS"/>
</dbReference>
<evidence type="ECO:0000313" key="13">
    <source>
        <dbReference type="EMBL" id="MBD3109693.1"/>
    </source>
</evidence>
<dbReference type="PANTHER" id="PTHR12215:SF10">
    <property type="entry name" value="L-AMINOADIPATE-SEMIALDEHYDE DEHYDROGENASE-PHOSPHOPANTETHEINYL TRANSFERASE"/>
    <property type="match status" value="1"/>
</dbReference>
<name>A0A927CXX4_9BACI</name>
<protein>
    <recommendedName>
        <fullName evidence="11">Holo-[acyl-carrier-protein] synthase</fullName>
        <shortName evidence="11">Holo-ACP synthase</shortName>
        <ecNumber evidence="11">2.7.8.7</ecNumber>
    </recommendedName>
    <alternativeName>
        <fullName evidence="11">4'-phosphopantetheinyl transferase AcpS</fullName>
    </alternativeName>
</protein>
<comment type="function">
    <text evidence="11">Transfers the 4'-phosphopantetheine moiety from coenzyme A to a Ser of acyl-carrier-protein.</text>
</comment>
<evidence type="ECO:0000256" key="6">
    <source>
        <dbReference type="ARBA" id="ARBA00022723"/>
    </source>
</evidence>
<dbReference type="GO" id="GO:0019878">
    <property type="term" value="P:lysine biosynthetic process via aminoadipic acid"/>
    <property type="evidence" value="ECO:0007669"/>
    <property type="project" value="TreeGrafter"/>
</dbReference>
<keyword evidence="10 11" id="KW-0275">Fatty acid biosynthesis</keyword>
<comment type="cofactor">
    <cofactor evidence="1 11">
        <name>Mg(2+)</name>
        <dbReference type="ChEBI" id="CHEBI:18420"/>
    </cofactor>
</comment>
<comment type="catalytic activity">
    <reaction evidence="11">
        <text>apo-[ACP] + CoA = holo-[ACP] + adenosine 3',5'-bisphosphate + H(+)</text>
        <dbReference type="Rhea" id="RHEA:12068"/>
        <dbReference type="Rhea" id="RHEA-COMP:9685"/>
        <dbReference type="Rhea" id="RHEA-COMP:9690"/>
        <dbReference type="ChEBI" id="CHEBI:15378"/>
        <dbReference type="ChEBI" id="CHEBI:29999"/>
        <dbReference type="ChEBI" id="CHEBI:57287"/>
        <dbReference type="ChEBI" id="CHEBI:58343"/>
        <dbReference type="ChEBI" id="CHEBI:64479"/>
        <dbReference type="EC" id="2.7.8.7"/>
    </reaction>
</comment>
<dbReference type="InterPro" id="IPR037143">
    <property type="entry name" value="4-PPantetheinyl_Trfase_dom_sf"/>
</dbReference>
<dbReference type="Gene3D" id="3.90.470.20">
    <property type="entry name" value="4'-phosphopantetheinyl transferase domain"/>
    <property type="match status" value="1"/>
</dbReference>
<keyword evidence="9 11" id="KW-0443">Lipid metabolism</keyword>
<feature type="binding site" evidence="11">
    <location>
        <position position="58"/>
    </location>
    <ligand>
        <name>Mg(2+)</name>
        <dbReference type="ChEBI" id="CHEBI:18420"/>
    </ligand>
</feature>
<keyword evidence="5 11" id="KW-0808">Transferase</keyword>
<feature type="binding site" evidence="11">
    <location>
        <position position="8"/>
    </location>
    <ligand>
        <name>Mg(2+)</name>
        <dbReference type="ChEBI" id="CHEBI:18420"/>
    </ligand>
</feature>
<dbReference type="HAMAP" id="MF_00101">
    <property type="entry name" value="AcpS"/>
    <property type="match status" value="1"/>
</dbReference>
<keyword evidence="14" id="KW-1185">Reference proteome</keyword>
<comment type="similarity">
    <text evidence="11">Belongs to the P-Pant transferase superfamily. AcpS family.</text>
</comment>
<keyword evidence="4 11" id="KW-0444">Lipid biosynthesis</keyword>
<accession>A0A927CXX4</accession>
<keyword evidence="3 11" id="KW-0963">Cytoplasm</keyword>
<evidence type="ECO:0000256" key="7">
    <source>
        <dbReference type="ARBA" id="ARBA00022832"/>
    </source>
</evidence>
<evidence type="ECO:0000256" key="8">
    <source>
        <dbReference type="ARBA" id="ARBA00022842"/>
    </source>
</evidence>
<dbReference type="GO" id="GO:0008897">
    <property type="term" value="F:holo-[acyl-carrier-protein] synthase activity"/>
    <property type="evidence" value="ECO:0007669"/>
    <property type="project" value="UniProtKB-UniRule"/>
</dbReference>
<evidence type="ECO:0000256" key="1">
    <source>
        <dbReference type="ARBA" id="ARBA00001946"/>
    </source>
</evidence>
<dbReference type="GO" id="GO:0006633">
    <property type="term" value="P:fatty acid biosynthetic process"/>
    <property type="evidence" value="ECO:0007669"/>
    <property type="project" value="UniProtKB-UniRule"/>
</dbReference>
<dbReference type="EMBL" id="JACXSI010000042">
    <property type="protein sequence ID" value="MBD3109693.1"/>
    <property type="molecule type" value="Genomic_DNA"/>
</dbReference>
<comment type="similarity">
    <text evidence="2">Belongs to the P-Pant transferase superfamily. Gsp/Sfp/HetI/AcpT family.</text>
</comment>
<dbReference type="InterPro" id="IPR008278">
    <property type="entry name" value="4-PPantetheinyl_Trfase_dom"/>
</dbReference>
<dbReference type="EC" id="2.7.8.7" evidence="11"/>
<proteinExistence type="inferred from homology"/>
<comment type="caution">
    <text evidence="13">The sequence shown here is derived from an EMBL/GenBank/DDBJ whole genome shotgun (WGS) entry which is preliminary data.</text>
</comment>
<evidence type="ECO:0000256" key="2">
    <source>
        <dbReference type="ARBA" id="ARBA00010990"/>
    </source>
</evidence>
<evidence type="ECO:0000313" key="14">
    <source>
        <dbReference type="Proteomes" id="UP000602076"/>
    </source>
</evidence>
<reference evidence="13" key="1">
    <citation type="submission" date="2020-09" db="EMBL/GenBank/DDBJ databases">
        <title>Bacillus faecalis sp. nov., a moderately halophilic bacterium isolated from cow faeces.</title>
        <authorList>
            <person name="Jiang L."/>
            <person name="Lee J."/>
        </authorList>
    </citation>
    <scope>NUCLEOTIDE SEQUENCE</scope>
    <source>
        <strain evidence="13">AGMB 02131</strain>
    </source>
</reference>
<dbReference type="NCBIfam" id="TIGR00516">
    <property type="entry name" value="acpS"/>
    <property type="match status" value="1"/>
</dbReference>
<dbReference type="Pfam" id="PF01648">
    <property type="entry name" value="ACPS"/>
    <property type="match status" value="1"/>
</dbReference>
<dbReference type="GO" id="GO:0000287">
    <property type="term" value="F:magnesium ion binding"/>
    <property type="evidence" value="ECO:0007669"/>
    <property type="project" value="UniProtKB-UniRule"/>
</dbReference>
<comment type="subcellular location">
    <subcellularLocation>
        <location evidence="11">Cytoplasm</location>
    </subcellularLocation>
</comment>
<evidence type="ECO:0000259" key="12">
    <source>
        <dbReference type="Pfam" id="PF01648"/>
    </source>
</evidence>
<organism evidence="13 14">
    <name type="scientific">Peribacillus faecalis</name>
    <dbReference type="NCBI Taxonomy" id="2772559"/>
    <lineage>
        <taxon>Bacteria</taxon>
        <taxon>Bacillati</taxon>
        <taxon>Bacillota</taxon>
        <taxon>Bacilli</taxon>
        <taxon>Bacillales</taxon>
        <taxon>Bacillaceae</taxon>
        <taxon>Peribacillus</taxon>
    </lineage>
</organism>
<feature type="domain" description="4'-phosphopantetheinyl transferase" evidence="12">
    <location>
        <begin position="4"/>
        <end position="110"/>
    </location>
</feature>
<keyword evidence="6 11" id="KW-0479">Metal-binding</keyword>
<dbReference type="AlphaFoldDB" id="A0A927CXX4"/>
<sequence length="120" mass="13683">MIKGIGLDIVEIERIRKISSSQPRFAERVLTEYEQHKYRRLSGNRQLEYLAGRFAAKEAFSKANGTGIGKEVRFQDIEIRNDERGKPIISKPFSQGVHLSITHTKEYAAAQVIIEEAYGM</sequence>
<dbReference type="RefSeq" id="WP_190999230.1">
    <property type="nucleotide sequence ID" value="NZ_JACXSI010000042.1"/>
</dbReference>
<dbReference type="GO" id="GO:0005829">
    <property type="term" value="C:cytosol"/>
    <property type="evidence" value="ECO:0007669"/>
    <property type="project" value="TreeGrafter"/>
</dbReference>
<keyword evidence="8 11" id="KW-0460">Magnesium</keyword>